<dbReference type="RefSeq" id="WP_311368890.1">
    <property type="nucleotide sequence ID" value="NZ_JAVRHX010000003.1"/>
</dbReference>
<keyword evidence="1" id="KW-0732">Signal</keyword>
<feature type="chain" id="PRO_5047297722" description="DUF885 domain-containing protein" evidence="1">
    <location>
        <begin position="23"/>
        <end position="439"/>
    </location>
</feature>
<feature type="signal peptide" evidence="1">
    <location>
        <begin position="1"/>
        <end position="22"/>
    </location>
</feature>
<organism evidence="2 3">
    <name type="scientific">Glaciecola petra</name>
    <dbReference type="NCBI Taxonomy" id="3075602"/>
    <lineage>
        <taxon>Bacteria</taxon>
        <taxon>Pseudomonadati</taxon>
        <taxon>Pseudomonadota</taxon>
        <taxon>Gammaproteobacteria</taxon>
        <taxon>Alteromonadales</taxon>
        <taxon>Alteromonadaceae</taxon>
        <taxon>Glaciecola</taxon>
    </lineage>
</organism>
<evidence type="ECO:0000313" key="3">
    <source>
        <dbReference type="Proteomes" id="UP001253545"/>
    </source>
</evidence>
<evidence type="ECO:0000256" key="1">
    <source>
        <dbReference type="SAM" id="SignalP"/>
    </source>
</evidence>
<proteinExistence type="predicted"/>
<accession>A0ABU2ZTK6</accession>
<reference evidence="2 3" key="1">
    <citation type="submission" date="2023-09" db="EMBL/GenBank/DDBJ databases">
        <authorList>
            <person name="Rey-Velasco X."/>
        </authorList>
    </citation>
    <scope>NUCLEOTIDE SEQUENCE [LARGE SCALE GENOMIC DNA]</scope>
    <source>
        <strain evidence="2 3">P117</strain>
    </source>
</reference>
<dbReference type="EMBL" id="JAVRHX010000003">
    <property type="protein sequence ID" value="MDT0595373.1"/>
    <property type="molecule type" value="Genomic_DNA"/>
</dbReference>
<gene>
    <name evidence="2" type="ORF">RM552_10995</name>
</gene>
<evidence type="ECO:0000313" key="2">
    <source>
        <dbReference type="EMBL" id="MDT0595373.1"/>
    </source>
</evidence>
<dbReference type="PROSITE" id="PS51257">
    <property type="entry name" value="PROKAR_LIPOPROTEIN"/>
    <property type="match status" value="1"/>
</dbReference>
<protein>
    <recommendedName>
        <fullName evidence="4">DUF885 domain-containing protein</fullName>
    </recommendedName>
</protein>
<dbReference type="Proteomes" id="UP001253545">
    <property type="component" value="Unassembled WGS sequence"/>
</dbReference>
<sequence length="439" mass="50182">MRKLCLNVSLLVLLLVSLMSCNKPTPQEEIPTINNIAEDYVKLVLRVGQFDSDFVDAYYGPEEFKPTELENEKDLSPERYIKQVDELLANLKLLDQESATYDQRRVFMLEKQLVAVRTKISMLGGKKFSFDEEANLLYDAQAPSFSVAHFDALLAELDNMLPGEGSLNQRYADYAKQFVIPKDKLDTVFQAAINEARKRTIARFSLPENENFVLEYVTDKSWSGYNYYQGNGQSLIQINTDFPIMIDRAVDLACHEGYPGHHVFNALLEKNLVNEKGWVEFSVYPLFSPQSLIAEGSANYGIDVAFPGDSRIQFEKEVLFPLAGIDPDSAERYYEVQTLRAKLNYAGNEAARAYLNGDIDRLNAAQWLESYLLFEPERALQRTRFIDQYRSYVINYNLGKDLVAEYIEAKGGTSDNPDLRWQLFEDLLSQPYTASMLTH</sequence>
<evidence type="ECO:0008006" key="4">
    <source>
        <dbReference type="Google" id="ProtNLM"/>
    </source>
</evidence>
<name>A0ABU2ZTK6_9ALTE</name>
<keyword evidence="3" id="KW-1185">Reference proteome</keyword>
<comment type="caution">
    <text evidence="2">The sequence shown here is derived from an EMBL/GenBank/DDBJ whole genome shotgun (WGS) entry which is preliminary data.</text>
</comment>